<comment type="caution">
    <text evidence="2">The sequence shown here is derived from an EMBL/GenBank/DDBJ whole genome shotgun (WGS) entry which is preliminary data.</text>
</comment>
<dbReference type="Gene3D" id="1.10.260.40">
    <property type="entry name" value="lambda repressor-like DNA-binding domains"/>
    <property type="match status" value="1"/>
</dbReference>
<dbReference type="SMART" id="SM00530">
    <property type="entry name" value="HTH_XRE"/>
    <property type="match status" value="1"/>
</dbReference>
<organism evidence="2 3">
    <name type="scientific">Stenotrophomonas nematodicola</name>
    <dbReference type="NCBI Taxonomy" id="2656746"/>
    <lineage>
        <taxon>Bacteria</taxon>
        <taxon>Pseudomonadati</taxon>
        <taxon>Pseudomonadota</taxon>
        <taxon>Gammaproteobacteria</taxon>
        <taxon>Lysobacterales</taxon>
        <taxon>Lysobacteraceae</taxon>
        <taxon>Stenotrophomonas</taxon>
    </lineage>
</organism>
<dbReference type="InterPro" id="IPR010982">
    <property type="entry name" value="Lambda_DNA-bd_dom_sf"/>
</dbReference>
<dbReference type="CDD" id="cd00093">
    <property type="entry name" value="HTH_XRE"/>
    <property type="match status" value="1"/>
</dbReference>
<sequence length="121" mass="13431">MKAMCDRIRRARLTAGLSQSQLALEAGVRRSAVAQWEREGGTFPSVQHLACIAIVTQVHFEWLATGRGPGRPEDGVDLPLPESLPVEAARTVQETEILSLLRRMPARKRQVARAIMEMLTD</sequence>
<keyword evidence="3" id="KW-1185">Reference proteome</keyword>
<evidence type="ECO:0000259" key="1">
    <source>
        <dbReference type="PROSITE" id="PS50943"/>
    </source>
</evidence>
<dbReference type="Proteomes" id="UP001605261">
    <property type="component" value="Unassembled WGS sequence"/>
</dbReference>
<dbReference type="SUPFAM" id="SSF47413">
    <property type="entry name" value="lambda repressor-like DNA-binding domains"/>
    <property type="match status" value="1"/>
</dbReference>
<feature type="domain" description="HTH cro/C1-type" evidence="1">
    <location>
        <begin position="8"/>
        <end position="63"/>
    </location>
</feature>
<evidence type="ECO:0000313" key="3">
    <source>
        <dbReference type="Proteomes" id="UP001605261"/>
    </source>
</evidence>
<accession>A0ABW7D086</accession>
<proteinExistence type="predicted"/>
<dbReference type="RefSeq" id="WP_310440441.1">
    <property type="nucleotide sequence ID" value="NZ_JBHGCJ010000011.1"/>
</dbReference>
<gene>
    <name evidence="2" type="ORF">ACEU0G_000303</name>
</gene>
<dbReference type="PROSITE" id="PS50943">
    <property type="entry name" value="HTH_CROC1"/>
    <property type="match status" value="1"/>
</dbReference>
<dbReference type="Pfam" id="PF01381">
    <property type="entry name" value="HTH_3"/>
    <property type="match status" value="1"/>
</dbReference>
<dbReference type="EMBL" id="JBHGCJ010000011">
    <property type="protein sequence ID" value="MFG6110428.1"/>
    <property type="molecule type" value="Genomic_DNA"/>
</dbReference>
<evidence type="ECO:0000313" key="2">
    <source>
        <dbReference type="EMBL" id="MFG6110428.1"/>
    </source>
</evidence>
<protein>
    <submittedName>
        <fullName evidence="2">Helix-turn-helix domain-containing protein</fullName>
    </submittedName>
</protein>
<name>A0ABW7D086_9GAMM</name>
<dbReference type="InterPro" id="IPR001387">
    <property type="entry name" value="Cro/C1-type_HTH"/>
</dbReference>
<reference evidence="2 3" key="1">
    <citation type="submission" date="2024-09" db="EMBL/GenBank/DDBJ databases">
        <authorList>
            <consortium name="All-Russian atlas of soil microorganisms"/>
            <consortium name="as a basis for the search for new antimicrobial producers and enzymes with unique properties"/>
            <person name="Sokolova E.A."/>
            <person name="Voronina E.N."/>
        </authorList>
    </citation>
    <scope>NUCLEOTIDE SEQUENCE [LARGE SCALE GENOMIC DNA]</scope>
    <source>
        <strain evidence="2 3">AF-22b-331.1</strain>
    </source>
</reference>